<reference evidence="1 2" key="1">
    <citation type="journal article" date="2019" name="Nat. Ecol. Evol.">
        <title>Megaphylogeny resolves global patterns of mushroom evolution.</title>
        <authorList>
            <person name="Varga T."/>
            <person name="Krizsan K."/>
            <person name="Foldi C."/>
            <person name="Dima B."/>
            <person name="Sanchez-Garcia M."/>
            <person name="Sanchez-Ramirez S."/>
            <person name="Szollosi G.J."/>
            <person name="Szarkandi J.G."/>
            <person name="Papp V."/>
            <person name="Albert L."/>
            <person name="Andreopoulos W."/>
            <person name="Angelini C."/>
            <person name="Antonin V."/>
            <person name="Barry K.W."/>
            <person name="Bougher N.L."/>
            <person name="Buchanan P."/>
            <person name="Buyck B."/>
            <person name="Bense V."/>
            <person name="Catcheside P."/>
            <person name="Chovatia M."/>
            <person name="Cooper J."/>
            <person name="Damon W."/>
            <person name="Desjardin D."/>
            <person name="Finy P."/>
            <person name="Geml J."/>
            <person name="Haridas S."/>
            <person name="Hughes K."/>
            <person name="Justo A."/>
            <person name="Karasinski D."/>
            <person name="Kautmanova I."/>
            <person name="Kiss B."/>
            <person name="Kocsube S."/>
            <person name="Kotiranta H."/>
            <person name="LaButti K.M."/>
            <person name="Lechner B.E."/>
            <person name="Liimatainen K."/>
            <person name="Lipzen A."/>
            <person name="Lukacs Z."/>
            <person name="Mihaltcheva S."/>
            <person name="Morgado L.N."/>
            <person name="Niskanen T."/>
            <person name="Noordeloos M.E."/>
            <person name="Ohm R.A."/>
            <person name="Ortiz-Santana B."/>
            <person name="Ovrebo C."/>
            <person name="Racz N."/>
            <person name="Riley R."/>
            <person name="Savchenko A."/>
            <person name="Shiryaev A."/>
            <person name="Soop K."/>
            <person name="Spirin V."/>
            <person name="Szebenyi C."/>
            <person name="Tomsovsky M."/>
            <person name="Tulloss R.E."/>
            <person name="Uehling J."/>
            <person name="Grigoriev I.V."/>
            <person name="Vagvolgyi C."/>
            <person name="Papp T."/>
            <person name="Martin F.M."/>
            <person name="Miettinen O."/>
            <person name="Hibbett D.S."/>
            <person name="Nagy L.G."/>
        </authorList>
    </citation>
    <scope>NUCLEOTIDE SEQUENCE [LARGE SCALE GENOMIC DNA]</scope>
    <source>
        <strain evidence="1 2">CBS 962.96</strain>
    </source>
</reference>
<evidence type="ECO:0000313" key="2">
    <source>
        <dbReference type="Proteomes" id="UP000297245"/>
    </source>
</evidence>
<sequence>MTSNDPPNLKLITAVDVPKSGGEVAHTLSLLPWAEPSPIPNTEDTVSSLMNEILKLYNNLSETSTPSFLYATAWTSSSPSIIKPFRDLAIARGWN</sequence>
<proteinExistence type="predicted"/>
<protein>
    <submittedName>
        <fullName evidence="1">Uncharacterized protein</fullName>
    </submittedName>
</protein>
<name>A0A4S8M068_DENBC</name>
<keyword evidence="2" id="KW-1185">Reference proteome</keyword>
<dbReference type="EMBL" id="ML179200">
    <property type="protein sequence ID" value="THU95417.1"/>
    <property type="molecule type" value="Genomic_DNA"/>
</dbReference>
<dbReference type="AlphaFoldDB" id="A0A4S8M068"/>
<dbReference type="Proteomes" id="UP000297245">
    <property type="component" value="Unassembled WGS sequence"/>
</dbReference>
<organism evidence="1 2">
    <name type="scientific">Dendrothele bispora (strain CBS 962.96)</name>
    <dbReference type="NCBI Taxonomy" id="1314807"/>
    <lineage>
        <taxon>Eukaryota</taxon>
        <taxon>Fungi</taxon>
        <taxon>Dikarya</taxon>
        <taxon>Basidiomycota</taxon>
        <taxon>Agaricomycotina</taxon>
        <taxon>Agaricomycetes</taxon>
        <taxon>Agaricomycetidae</taxon>
        <taxon>Agaricales</taxon>
        <taxon>Agaricales incertae sedis</taxon>
        <taxon>Dendrothele</taxon>
    </lineage>
</organism>
<accession>A0A4S8M068</accession>
<gene>
    <name evidence="1" type="ORF">K435DRAFT_966445</name>
</gene>
<evidence type="ECO:0000313" key="1">
    <source>
        <dbReference type="EMBL" id="THU95417.1"/>
    </source>
</evidence>